<feature type="transmembrane region" description="Helical" evidence="2">
    <location>
        <begin position="367"/>
        <end position="390"/>
    </location>
</feature>
<gene>
    <name evidence="4" type="ORF">M407DRAFT_236519</name>
</gene>
<feature type="transmembrane region" description="Helical" evidence="2">
    <location>
        <begin position="271"/>
        <end position="290"/>
    </location>
</feature>
<feature type="chain" id="PRO_5012339248" description="EamA domain-containing protein" evidence="3">
    <location>
        <begin position="16"/>
        <end position="392"/>
    </location>
</feature>
<proteinExistence type="predicted"/>
<feature type="transmembrane region" description="Helical" evidence="2">
    <location>
        <begin position="93"/>
        <end position="117"/>
    </location>
</feature>
<name>A0A0C3LWT2_9AGAM</name>
<evidence type="ECO:0008006" key="6">
    <source>
        <dbReference type="Google" id="ProtNLM"/>
    </source>
</evidence>
<dbReference type="OrthoDB" id="10062838at2759"/>
<dbReference type="PANTHER" id="PTHR19346:SF4">
    <property type="entry name" value="SUGAR PHOSPHATE TRANSPORTER DOMAIN-CONTAINING PROTEIN"/>
    <property type="match status" value="1"/>
</dbReference>
<feature type="region of interest" description="Disordered" evidence="1">
    <location>
        <begin position="244"/>
        <end position="264"/>
    </location>
</feature>
<dbReference type="PANTHER" id="PTHR19346">
    <property type="entry name" value="SUGAR PHOSPHATE TRANSPORTER DOMAIN-CONTAINING PROTEIN"/>
    <property type="match status" value="1"/>
</dbReference>
<keyword evidence="2" id="KW-0472">Membrane</keyword>
<dbReference type="InterPro" id="IPR026505">
    <property type="entry name" value="Solute_c_fam_35_mem_F3/F4"/>
</dbReference>
<feature type="transmembrane region" description="Helical" evidence="2">
    <location>
        <begin position="334"/>
        <end position="355"/>
    </location>
</feature>
<keyword evidence="5" id="KW-1185">Reference proteome</keyword>
<feature type="signal peptide" evidence="3">
    <location>
        <begin position="1"/>
        <end position="15"/>
    </location>
</feature>
<dbReference type="AlphaFoldDB" id="A0A0C3LWT2"/>
<reference evidence="4 5" key="1">
    <citation type="submission" date="2014-04" db="EMBL/GenBank/DDBJ databases">
        <authorList>
            <consortium name="DOE Joint Genome Institute"/>
            <person name="Kuo A."/>
            <person name="Girlanda M."/>
            <person name="Perotto S."/>
            <person name="Kohler A."/>
            <person name="Nagy L.G."/>
            <person name="Floudas D."/>
            <person name="Copeland A."/>
            <person name="Barry K.W."/>
            <person name="Cichocki N."/>
            <person name="Veneault-Fourrey C."/>
            <person name="LaButti K."/>
            <person name="Lindquist E.A."/>
            <person name="Lipzen A."/>
            <person name="Lundell T."/>
            <person name="Morin E."/>
            <person name="Murat C."/>
            <person name="Sun H."/>
            <person name="Tunlid A."/>
            <person name="Henrissat B."/>
            <person name="Grigoriev I.V."/>
            <person name="Hibbett D.S."/>
            <person name="Martin F."/>
            <person name="Nordberg H.P."/>
            <person name="Cantor M.N."/>
            <person name="Hua S.X."/>
        </authorList>
    </citation>
    <scope>NUCLEOTIDE SEQUENCE [LARGE SCALE GENOMIC DNA]</scope>
    <source>
        <strain evidence="4 5">MUT 4182</strain>
    </source>
</reference>
<dbReference type="Proteomes" id="UP000054248">
    <property type="component" value="Unassembled WGS sequence"/>
</dbReference>
<feature type="transmembrane region" description="Helical" evidence="2">
    <location>
        <begin position="31"/>
        <end position="52"/>
    </location>
</feature>
<feature type="transmembrane region" description="Helical" evidence="2">
    <location>
        <begin position="123"/>
        <end position="141"/>
    </location>
</feature>
<feature type="transmembrane region" description="Helical" evidence="2">
    <location>
        <begin position="310"/>
        <end position="327"/>
    </location>
</feature>
<protein>
    <recommendedName>
        <fullName evidence="6">EamA domain-containing protein</fullName>
    </recommendedName>
</protein>
<dbReference type="EMBL" id="KN823035">
    <property type="protein sequence ID" value="KIO25812.1"/>
    <property type="molecule type" value="Genomic_DNA"/>
</dbReference>
<accession>A0A0C3LWT2</accession>
<evidence type="ECO:0000313" key="4">
    <source>
        <dbReference type="EMBL" id="KIO25812.1"/>
    </source>
</evidence>
<keyword evidence="2" id="KW-1133">Transmembrane helix</keyword>
<dbReference type="HOGENOM" id="CLU_025401_1_0_1"/>
<reference evidence="5" key="2">
    <citation type="submission" date="2015-01" db="EMBL/GenBank/DDBJ databases">
        <title>Evolutionary Origins and Diversification of the Mycorrhizal Mutualists.</title>
        <authorList>
            <consortium name="DOE Joint Genome Institute"/>
            <consortium name="Mycorrhizal Genomics Consortium"/>
            <person name="Kohler A."/>
            <person name="Kuo A."/>
            <person name="Nagy L.G."/>
            <person name="Floudas D."/>
            <person name="Copeland A."/>
            <person name="Barry K.W."/>
            <person name="Cichocki N."/>
            <person name="Veneault-Fourrey C."/>
            <person name="LaButti K."/>
            <person name="Lindquist E.A."/>
            <person name="Lipzen A."/>
            <person name="Lundell T."/>
            <person name="Morin E."/>
            <person name="Murat C."/>
            <person name="Riley R."/>
            <person name="Ohm R."/>
            <person name="Sun H."/>
            <person name="Tunlid A."/>
            <person name="Henrissat B."/>
            <person name="Grigoriev I.V."/>
            <person name="Hibbett D.S."/>
            <person name="Martin F."/>
        </authorList>
    </citation>
    <scope>NUCLEOTIDE SEQUENCE [LARGE SCALE GENOMIC DNA]</scope>
    <source>
        <strain evidence="5">MUT 4182</strain>
    </source>
</reference>
<evidence type="ECO:0000313" key="5">
    <source>
        <dbReference type="Proteomes" id="UP000054248"/>
    </source>
</evidence>
<evidence type="ECO:0000256" key="3">
    <source>
        <dbReference type="SAM" id="SignalP"/>
    </source>
</evidence>
<sequence length="392" mass="42130">MILFCVILAAYVAQSQLTQYVQSDLGYQQPYFIFYVAHSFFSLSFPLHLLYLTKTTGIPSSRYLSGLRLALARKLGKSSSVPSDLEYGKLCKLIFGLTVGVTCPAVLWYVSVVFAPISDVTALFNTNAFWAYVLSVTMASSSRSRIQWEWKKLVAVTTACGGVFAVVYRGAQSGPSEARSINTTGAGSTILGDTLALLSSVGYALYQVLYKRYAVLGQEGDPRPSPQSTDTAGAYQPLLTNGFEEGTLSPPQETEEDDDAHPNSAKPPFGFFPNFLTSMIGLTTLLALWIPIPVMNWLGVGEPFALPADWSTWAGVTLIASSGLVFNSGFMILLGVWGPVVVSVGNLLTIALVLASDTVFGNGSETITIWSLLGCGMIIGAFSILAIDVLRN</sequence>
<evidence type="ECO:0000256" key="1">
    <source>
        <dbReference type="SAM" id="MobiDB-lite"/>
    </source>
</evidence>
<evidence type="ECO:0000256" key="2">
    <source>
        <dbReference type="SAM" id="Phobius"/>
    </source>
</evidence>
<keyword evidence="2" id="KW-0812">Transmembrane</keyword>
<organism evidence="4 5">
    <name type="scientific">Tulasnella calospora MUT 4182</name>
    <dbReference type="NCBI Taxonomy" id="1051891"/>
    <lineage>
        <taxon>Eukaryota</taxon>
        <taxon>Fungi</taxon>
        <taxon>Dikarya</taxon>
        <taxon>Basidiomycota</taxon>
        <taxon>Agaricomycotina</taxon>
        <taxon>Agaricomycetes</taxon>
        <taxon>Cantharellales</taxon>
        <taxon>Tulasnellaceae</taxon>
        <taxon>Tulasnella</taxon>
    </lineage>
</organism>
<keyword evidence="3" id="KW-0732">Signal</keyword>
<dbReference type="STRING" id="1051891.A0A0C3LWT2"/>